<feature type="non-terminal residue" evidence="1">
    <location>
        <position position="82"/>
    </location>
</feature>
<protein>
    <submittedName>
        <fullName evidence="1">Uncharacterized protein</fullName>
    </submittedName>
</protein>
<name>A0A371E5L1_MUCPR</name>
<accession>A0A371E5L1</accession>
<reference evidence="1" key="1">
    <citation type="submission" date="2018-05" db="EMBL/GenBank/DDBJ databases">
        <title>Draft genome of Mucuna pruriens seed.</title>
        <authorList>
            <person name="Nnadi N.E."/>
            <person name="Vos R."/>
            <person name="Hasami M.H."/>
            <person name="Devisetty U.K."/>
            <person name="Aguiy J.C."/>
        </authorList>
    </citation>
    <scope>NUCLEOTIDE SEQUENCE [LARGE SCALE GENOMIC DNA]</scope>
    <source>
        <strain evidence="1">JCA_2017</strain>
    </source>
</reference>
<sequence>QLHRSFVFYFEVIKNNLHPQSFTYIVCDGLKFYFFTRLSNHILLHAPLCLASQFSYFSKEIKYILPLRDKDTLSGICNLYPK</sequence>
<dbReference type="EMBL" id="QJKJ01016211">
    <property type="protein sequence ID" value="RDX61321.1"/>
    <property type="molecule type" value="Genomic_DNA"/>
</dbReference>
<keyword evidence="2" id="KW-1185">Reference proteome</keyword>
<gene>
    <name evidence="1" type="ORF">CR513_60464</name>
</gene>
<dbReference type="AlphaFoldDB" id="A0A371E5L1"/>
<proteinExistence type="predicted"/>
<organism evidence="1 2">
    <name type="scientific">Mucuna pruriens</name>
    <name type="common">Velvet bean</name>
    <name type="synonym">Dolichos pruriens</name>
    <dbReference type="NCBI Taxonomy" id="157652"/>
    <lineage>
        <taxon>Eukaryota</taxon>
        <taxon>Viridiplantae</taxon>
        <taxon>Streptophyta</taxon>
        <taxon>Embryophyta</taxon>
        <taxon>Tracheophyta</taxon>
        <taxon>Spermatophyta</taxon>
        <taxon>Magnoliopsida</taxon>
        <taxon>eudicotyledons</taxon>
        <taxon>Gunneridae</taxon>
        <taxon>Pentapetalae</taxon>
        <taxon>rosids</taxon>
        <taxon>fabids</taxon>
        <taxon>Fabales</taxon>
        <taxon>Fabaceae</taxon>
        <taxon>Papilionoideae</taxon>
        <taxon>50 kb inversion clade</taxon>
        <taxon>NPAAA clade</taxon>
        <taxon>indigoferoid/millettioid clade</taxon>
        <taxon>Phaseoleae</taxon>
        <taxon>Mucuna</taxon>
    </lineage>
</organism>
<feature type="non-terminal residue" evidence="1">
    <location>
        <position position="1"/>
    </location>
</feature>
<comment type="caution">
    <text evidence="1">The sequence shown here is derived from an EMBL/GenBank/DDBJ whole genome shotgun (WGS) entry which is preliminary data.</text>
</comment>
<dbReference type="Proteomes" id="UP000257109">
    <property type="component" value="Unassembled WGS sequence"/>
</dbReference>
<evidence type="ECO:0000313" key="2">
    <source>
        <dbReference type="Proteomes" id="UP000257109"/>
    </source>
</evidence>
<evidence type="ECO:0000313" key="1">
    <source>
        <dbReference type="EMBL" id="RDX61321.1"/>
    </source>
</evidence>